<evidence type="ECO:0000313" key="3">
    <source>
        <dbReference type="Proteomes" id="UP001499878"/>
    </source>
</evidence>
<dbReference type="Pfam" id="PF19545">
    <property type="entry name" value="DUF6069"/>
    <property type="match status" value="1"/>
</dbReference>
<evidence type="ECO:0000313" key="2">
    <source>
        <dbReference type="EMBL" id="GAA5214977.1"/>
    </source>
</evidence>
<dbReference type="RefSeq" id="WP_345636232.1">
    <property type="nucleotide sequence ID" value="NZ_BAABJR010000019.1"/>
</dbReference>
<keyword evidence="3" id="KW-1185">Reference proteome</keyword>
<protein>
    <submittedName>
        <fullName evidence="2">Uncharacterized protein</fullName>
    </submittedName>
</protein>
<comment type="caution">
    <text evidence="2">The sequence shown here is derived from an EMBL/GenBank/DDBJ whole genome shotgun (WGS) entry which is preliminary data.</text>
</comment>
<feature type="transmembrane region" description="Helical" evidence="1">
    <location>
        <begin position="57"/>
        <end position="77"/>
    </location>
</feature>
<feature type="transmembrane region" description="Helical" evidence="1">
    <location>
        <begin position="89"/>
        <end position="107"/>
    </location>
</feature>
<sequence>MTSPTTAAPSAATSTVKSRATAVAAATVAAALVWALGKAFGAEYEVAQGDGKDPMDVNVGLVIVFALISSLLGWALLAVLEKFARPKAATIWVVVATVVLVASYGMVFSADTTGGTKTALALVHTAVGAVLIPMLWRSARRGA</sequence>
<dbReference type="InterPro" id="IPR045713">
    <property type="entry name" value="DUF6069"/>
</dbReference>
<organism evidence="2 3">
    <name type="scientific">Streptomyces thinghirensis</name>
    <dbReference type="NCBI Taxonomy" id="551547"/>
    <lineage>
        <taxon>Bacteria</taxon>
        <taxon>Bacillati</taxon>
        <taxon>Actinomycetota</taxon>
        <taxon>Actinomycetes</taxon>
        <taxon>Kitasatosporales</taxon>
        <taxon>Streptomycetaceae</taxon>
        <taxon>Streptomyces</taxon>
    </lineage>
</organism>
<dbReference type="EMBL" id="BAABJR010000019">
    <property type="protein sequence ID" value="GAA5214977.1"/>
    <property type="molecule type" value="Genomic_DNA"/>
</dbReference>
<keyword evidence="1" id="KW-0812">Transmembrane</keyword>
<name>A0ABP9TFW4_9ACTN</name>
<keyword evidence="1" id="KW-0472">Membrane</keyword>
<keyword evidence="1" id="KW-1133">Transmembrane helix</keyword>
<accession>A0ABP9TFW4</accession>
<dbReference type="Proteomes" id="UP001499878">
    <property type="component" value="Unassembled WGS sequence"/>
</dbReference>
<reference evidence="3" key="1">
    <citation type="journal article" date="2019" name="Int. J. Syst. Evol. Microbiol.">
        <title>The Global Catalogue of Microorganisms (GCM) 10K type strain sequencing project: providing services to taxonomists for standard genome sequencing and annotation.</title>
        <authorList>
            <consortium name="The Broad Institute Genomics Platform"/>
            <consortium name="The Broad Institute Genome Sequencing Center for Infectious Disease"/>
            <person name="Wu L."/>
            <person name="Ma J."/>
        </authorList>
    </citation>
    <scope>NUCLEOTIDE SEQUENCE [LARGE SCALE GENOMIC DNA]</scope>
    <source>
        <strain evidence="3">JCM 18306</strain>
    </source>
</reference>
<gene>
    <name evidence="2" type="ORF">GCM10023323_62210</name>
</gene>
<proteinExistence type="predicted"/>
<feature type="transmembrane region" description="Helical" evidence="1">
    <location>
        <begin position="119"/>
        <end position="136"/>
    </location>
</feature>
<evidence type="ECO:0000256" key="1">
    <source>
        <dbReference type="SAM" id="Phobius"/>
    </source>
</evidence>